<dbReference type="Pfam" id="PF00486">
    <property type="entry name" value="Trans_reg_C"/>
    <property type="match status" value="1"/>
</dbReference>
<dbReference type="InterPro" id="IPR001789">
    <property type="entry name" value="Sig_transdc_resp-reg_receiver"/>
</dbReference>
<reference evidence="10 11" key="1">
    <citation type="submission" date="2019-07" db="EMBL/GenBank/DDBJ databases">
        <title>Sulfurimonas paralvinellae sp. nov., a novel mesophilic, hydrogen- and sulfur-oxidizing chemolithoautotroph within the Epsilonproteo- bacteria isolated from a deep-sea hydrothermal vent polychaete nest, reclassification of Thiomicrospira denitrificans as Sulfurimonas denitrificans comb. nov. and emended description of the genus Sulfurimonas.</title>
        <authorList>
            <person name="Wang S."/>
            <person name="Jiang L."/>
            <person name="Shao Z."/>
        </authorList>
    </citation>
    <scope>NUCLEOTIDE SEQUENCE [LARGE SCALE GENOMIC DNA]</scope>
    <source>
        <strain evidence="10 11">GO25</strain>
    </source>
</reference>
<evidence type="ECO:0000313" key="10">
    <source>
        <dbReference type="EMBL" id="QOP46676.1"/>
    </source>
</evidence>
<organism evidence="10 11">
    <name type="scientific">Sulfurimonas paralvinellae</name>
    <dbReference type="NCBI Taxonomy" id="317658"/>
    <lineage>
        <taxon>Bacteria</taxon>
        <taxon>Pseudomonadati</taxon>
        <taxon>Campylobacterota</taxon>
        <taxon>Epsilonproteobacteria</taxon>
        <taxon>Campylobacterales</taxon>
        <taxon>Sulfurimonadaceae</taxon>
        <taxon>Sulfurimonas</taxon>
    </lineage>
</organism>
<dbReference type="InterPro" id="IPR039420">
    <property type="entry name" value="WalR-like"/>
</dbReference>
<dbReference type="PANTHER" id="PTHR48111:SF1">
    <property type="entry name" value="TWO-COMPONENT RESPONSE REGULATOR ORR33"/>
    <property type="match status" value="1"/>
</dbReference>
<protein>
    <submittedName>
        <fullName evidence="10">Response regulator transcription factor</fullName>
    </submittedName>
</protein>
<dbReference type="SMART" id="SM00862">
    <property type="entry name" value="Trans_reg_C"/>
    <property type="match status" value="1"/>
</dbReference>
<dbReference type="PROSITE" id="PS51755">
    <property type="entry name" value="OMPR_PHOB"/>
    <property type="match status" value="1"/>
</dbReference>
<dbReference type="GO" id="GO:0006355">
    <property type="term" value="P:regulation of DNA-templated transcription"/>
    <property type="evidence" value="ECO:0007669"/>
    <property type="project" value="InterPro"/>
</dbReference>
<keyword evidence="4 7" id="KW-0238">DNA-binding</keyword>
<evidence type="ECO:0000259" key="9">
    <source>
        <dbReference type="PROSITE" id="PS51755"/>
    </source>
</evidence>
<accession>A0A7M1BB63</accession>
<proteinExistence type="predicted"/>
<evidence type="ECO:0000259" key="8">
    <source>
        <dbReference type="PROSITE" id="PS50110"/>
    </source>
</evidence>
<dbReference type="InterPro" id="IPR011006">
    <property type="entry name" value="CheY-like_superfamily"/>
</dbReference>
<dbReference type="Proteomes" id="UP000593580">
    <property type="component" value="Chromosome"/>
</dbReference>
<dbReference type="InterPro" id="IPR016032">
    <property type="entry name" value="Sig_transdc_resp-reg_C-effctor"/>
</dbReference>
<dbReference type="InterPro" id="IPR001867">
    <property type="entry name" value="OmpR/PhoB-type_DNA-bd"/>
</dbReference>
<dbReference type="GO" id="GO:0000156">
    <property type="term" value="F:phosphorelay response regulator activity"/>
    <property type="evidence" value="ECO:0007669"/>
    <property type="project" value="TreeGrafter"/>
</dbReference>
<keyword evidence="11" id="KW-1185">Reference proteome</keyword>
<dbReference type="Gene3D" id="3.40.50.2300">
    <property type="match status" value="1"/>
</dbReference>
<dbReference type="KEGG" id="spal:FM071_01090"/>
<dbReference type="AlphaFoldDB" id="A0A7M1BB63"/>
<dbReference type="EMBL" id="CP041406">
    <property type="protein sequence ID" value="QOP46676.1"/>
    <property type="molecule type" value="Genomic_DNA"/>
</dbReference>
<dbReference type="InterPro" id="IPR036388">
    <property type="entry name" value="WH-like_DNA-bd_sf"/>
</dbReference>
<keyword evidence="3" id="KW-0805">Transcription regulation</keyword>
<evidence type="ECO:0000256" key="3">
    <source>
        <dbReference type="ARBA" id="ARBA00023015"/>
    </source>
</evidence>
<dbReference type="CDD" id="cd17536">
    <property type="entry name" value="REC_YesN-like"/>
    <property type="match status" value="1"/>
</dbReference>
<evidence type="ECO:0000256" key="6">
    <source>
        <dbReference type="PROSITE-ProRule" id="PRU00169"/>
    </source>
</evidence>
<dbReference type="SUPFAM" id="SSF46894">
    <property type="entry name" value="C-terminal effector domain of the bipartite response regulators"/>
    <property type="match status" value="1"/>
</dbReference>
<dbReference type="SMART" id="SM00448">
    <property type="entry name" value="REC"/>
    <property type="match status" value="1"/>
</dbReference>
<keyword evidence="2" id="KW-0902">Two-component regulatory system</keyword>
<evidence type="ECO:0000256" key="2">
    <source>
        <dbReference type="ARBA" id="ARBA00023012"/>
    </source>
</evidence>
<name>A0A7M1BB63_9BACT</name>
<evidence type="ECO:0000256" key="5">
    <source>
        <dbReference type="ARBA" id="ARBA00023163"/>
    </source>
</evidence>
<evidence type="ECO:0000256" key="1">
    <source>
        <dbReference type="ARBA" id="ARBA00022553"/>
    </source>
</evidence>
<feature type="domain" description="Response regulatory" evidence="8">
    <location>
        <begin position="1"/>
        <end position="114"/>
    </location>
</feature>
<dbReference type="GO" id="GO:0000976">
    <property type="term" value="F:transcription cis-regulatory region binding"/>
    <property type="evidence" value="ECO:0007669"/>
    <property type="project" value="TreeGrafter"/>
</dbReference>
<feature type="domain" description="OmpR/PhoB-type" evidence="9">
    <location>
        <begin position="119"/>
        <end position="215"/>
    </location>
</feature>
<gene>
    <name evidence="10" type="ORF">FM071_01090</name>
</gene>
<keyword evidence="1 6" id="KW-0597">Phosphoprotein</keyword>
<dbReference type="GO" id="GO:0032993">
    <property type="term" value="C:protein-DNA complex"/>
    <property type="evidence" value="ECO:0007669"/>
    <property type="project" value="TreeGrafter"/>
</dbReference>
<evidence type="ECO:0000256" key="4">
    <source>
        <dbReference type="ARBA" id="ARBA00023125"/>
    </source>
</evidence>
<dbReference type="PROSITE" id="PS50110">
    <property type="entry name" value="RESPONSE_REGULATORY"/>
    <property type="match status" value="1"/>
</dbReference>
<evidence type="ECO:0000256" key="7">
    <source>
        <dbReference type="PROSITE-ProRule" id="PRU01091"/>
    </source>
</evidence>
<dbReference type="PANTHER" id="PTHR48111">
    <property type="entry name" value="REGULATOR OF RPOS"/>
    <property type="match status" value="1"/>
</dbReference>
<dbReference type="SUPFAM" id="SSF52172">
    <property type="entry name" value="CheY-like"/>
    <property type="match status" value="1"/>
</dbReference>
<evidence type="ECO:0000313" key="11">
    <source>
        <dbReference type="Proteomes" id="UP000593580"/>
    </source>
</evidence>
<feature type="DNA-binding region" description="OmpR/PhoB-type" evidence="7">
    <location>
        <begin position="119"/>
        <end position="215"/>
    </location>
</feature>
<dbReference type="GO" id="GO:0005829">
    <property type="term" value="C:cytosol"/>
    <property type="evidence" value="ECO:0007669"/>
    <property type="project" value="TreeGrafter"/>
</dbReference>
<sequence>MLLVEDEEKLSQLLKNAIGDSFYKFSVAHDGEEGLELFEKIEPDIVITDIMMPKITGLEMAKKIKAIDRNVPIIILSAFSDTEKFLDAIDVGVVKYFIKPFDPDELLDYIKSLEGFFGERSLSLHGEFTYNKSKRTLYKKGRYIALTKKEKEFLQLLIENHSEGVLIVDDAKIKELLWDSDATDARLRTFVRRLREKTSKDLVKNVKGEGYQIVVA</sequence>
<feature type="modified residue" description="4-aspartylphosphate" evidence="6">
    <location>
        <position position="49"/>
    </location>
</feature>
<dbReference type="Gene3D" id="1.10.10.10">
    <property type="entry name" value="Winged helix-like DNA-binding domain superfamily/Winged helix DNA-binding domain"/>
    <property type="match status" value="1"/>
</dbReference>
<dbReference type="Pfam" id="PF00072">
    <property type="entry name" value="Response_reg"/>
    <property type="match status" value="1"/>
</dbReference>
<keyword evidence="5" id="KW-0804">Transcription</keyword>